<keyword evidence="3" id="KW-1185">Reference proteome</keyword>
<dbReference type="SUPFAM" id="SSF54427">
    <property type="entry name" value="NTF2-like"/>
    <property type="match status" value="1"/>
</dbReference>
<evidence type="ECO:0000313" key="3">
    <source>
        <dbReference type="Proteomes" id="UP000183685"/>
    </source>
</evidence>
<gene>
    <name evidence="2" type="ORF">SAMN04488071_3081</name>
</gene>
<dbReference type="InterPro" id="IPR032710">
    <property type="entry name" value="NTF2-like_dom_sf"/>
</dbReference>
<sequence length="118" mass="12908">MNSTNFITDLYKNAVDGMDTAQLAPFLAEDVRFRIGNHDPVKGKKAVLDANHAFFCSIGSMAHTIDNIWPHGDDIICNGTVDYVRLDGSAHSATFATVLTLKDGEISDYLVYADLSQL</sequence>
<dbReference type="GO" id="GO:0016853">
    <property type="term" value="F:isomerase activity"/>
    <property type="evidence" value="ECO:0007669"/>
    <property type="project" value="UniProtKB-KW"/>
</dbReference>
<protein>
    <submittedName>
        <fullName evidence="2">Ketosteroid isomerase-related protein</fullName>
    </submittedName>
</protein>
<accession>A0A1G7DGC0</accession>
<organism evidence="2 3">
    <name type="scientific">Kordiimonas lacus</name>
    <dbReference type="NCBI Taxonomy" id="637679"/>
    <lineage>
        <taxon>Bacteria</taxon>
        <taxon>Pseudomonadati</taxon>
        <taxon>Pseudomonadota</taxon>
        <taxon>Alphaproteobacteria</taxon>
        <taxon>Kordiimonadales</taxon>
        <taxon>Kordiimonadaceae</taxon>
        <taxon>Kordiimonas</taxon>
    </lineage>
</organism>
<reference evidence="2 3" key="1">
    <citation type="submission" date="2016-10" db="EMBL/GenBank/DDBJ databases">
        <authorList>
            <person name="de Groot N.N."/>
        </authorList>
    </citation>
    <scope>NUCLEOTIDE SEQUENCE [LARGE SCALE GENOMIC DNA]</scope>
    <source>
        <strain evidence="2 3">CGMCC 1.9109</strain>
    </source>
</reference>
<dbReference type="EMBL" id="FNAK01000007">
    <property type="protein sequence ID" value="SDE50046.1"/>
    <property type="molecule type" value="Genomic_DNA"/>
</dbReference>
<dbReference type="RefSeq" id="WP_068304987.1">
    <property type="nucleotide sequence ID" value="NZ_FNAK01000007.1"/>
</dbReference>
<keyword evidence="2" id="KW-0413">Isomerase</keyword>
<proteinExistence type="predicted"/>
<dbReference type="OrthoDB" id="8759424at2"/>
<name>A0A1G7DGC0_9PROT</name>
<dbReference type="Proteomes" id="UP000183685">
    <property type="component" value="Unassembled WGS sequence"/>
</dbReference>
<evidence type="ECO:0000313" key="2">
    <source>
        <dbReference type="EMBL" id="SDE50046.1"/>
    </source>
</evidence>
<evidence type="ECO:0000259" key="1">
    <source>
        <dbReference type="Pfam" id="PF12680"/>
    </source>
</evidence>
<dbReference type="AlphaFoldDB" id="A0A1G7DGC0"/>
<dbReference type="InterPro" id="IPR037401">
    <property type="entry name" value="SnoaL-like"/>
</dbReference>
<dbReference type="STRING" id="637679.GCA_001550055_02224"/>
<dbReference type="Gene3D" id="3.10.450.50">
    <property type="match status" value="1"/>
</dbReference>
<feature type="domain" description="SnoaL-like" evidence="1">
    <location>
        <begin position="9"/>
        <end position="108"/>
    </location>
</feature>
<dbReference type="Pfam" id="PF12680">
    <property type="entry name" value="SnoaL_2"/>
    <property type="match status" value="1"/>
</dbReference>